<dbReference type="InterPro" id="IPR015915">
    <property type="entry name" value="Kelch-typ_b-propeller"/>
</dbReference>
<keyword evidence="2" id="KW-0732">Signal</keyword>
<dbReference type="Gene3D" id="1.10.8.270">
    <property type="entry name" value="putative rabgap domain of human tbc1 domain family member 14 like domains"/>
    <property type="match status" value="1"/>
</dbReference>
<dbReference type="InterPro" id="IPR035969">
    <property type="entry name" value="Rab-GAP_TBC_sf"/>
</dbReference>
<dbReference type="PROSITE" id="PS50086">
    <property type="entry name" value="TBC_RABGAP"/>
    <property type="match status" value="1"/>
</dbReference>
<reference evidence="4" key="1">
    <citation type="submission" date="2022-10" db="EMBL/GenBank/DDBJ databases">
        <authorList>
            <person name="Chen Y."/>
            <person name="Dougan E. K."/>
            <person name="Chan C."/>
            <person name="Rhodes N."/>
            <person name="Thang M."/>
        </authorList>
    </citation>
    <scope>NUCLEOTIDE SEQUENCE</scope>
</reference>
<dbReference type="Pfam" id="PF00566">
    <property type="entry name" value="RabGAP-TBC"/>
    <property type="match status" value="1"/>
</dbReference>
<dbReference type="GO" id="GO:0005096">
    <property type="term" value="F:GTPase activator activity"/>
    <property type="evidence" value="ECO:0007669"/>
    <property type="project" value="TreeGrafter"/>
</dbReference>
<dbReference type="Proteomes" id="UP001152797">
    <property type="component" value="Unassembled WGS sequence"/>
</dbReference>
<dbReference type="OrthoDB" id="10263206at2759"/>
<dbReference type="SMART" id="SM00164">
    <property type="entry name" value="TBC"/>
    <property type="match status" value="1"/>
</dbReference>
<feature type="chain" id="PRO_5043270228" evidence="2">
    <location>
        <begin position="26"/>
        <end position="1088"/>
    </location>
</feature>
<dbReference type="AlphaFoldDB" id="A0A9P1C947"/>
<dbReference type="SUPFAM" id="SSF117281">
    <property type="entry name" value="Kelch motif"/>
    <property type="match status" value="1"/>
</dbReference>
<dbReference type="EMBL" id="CAMXCT030001114">
    <property type="protein sequence ID" value="CAL4774220.1"/>
    <property type="molecule type" value="Genomic_DNA"/>
</dbReference>
<evidence type="ECO:0000313" key="4">
    <source>
        <dbReference type="EMBL" id="CAI3986908.1"/>
    </source>
</evidence>
<dbReference type="Gene3D" id="1.10.472.80">
    <property type="entry name" value="Ypt/Rab-GAP domain of gyp1p, domain 3"/>
    <property type="match status" value="1"/>
</dbReference>
<evidence type="ECO:0000313" key="6">
    <source>
        <dbReference type="Proteomes" id="UP001152797"/>
    </source>
</evidence>
<sequence>MRRGTRVTRVTRTVIVALQLVTSAGKWLDPEGVGWQKLDGAPPWKPHTGSIAAPLSDGSMLLIGGQAGRHGGATFDCFNCTNEVWRFQHTTEEWTDLTKDVPWDPRWGHSVITQADDTVLLFFGCCERGRPTVMLRDVWSFNPLKGVAWSKVETQPPFEGIQATSAAITGNEIWFVGGWSQQRGTLSMVAVFNVDTLKWTMKSPHGSAPWDSRADHATAISPDGQWLVMFGGQSATDGGRHWKRCEDTWRVKLQGYTVSGWHRIGNLPAARSSPGVLVLPSGWLLTMGGHWTPPSETLTAKTEDRKGMEEHHEATEFLTYNDVVGLDLNSVSDKWKVLETKAPWPSRDDEAVSVTRDETILIFGGGTLYGGGGYHQDVWRLPKASQVYKLSSPEQDIFKAFEEETDAFFDSLMNSPKKEAKAPEVFDPPPREVEAAAAPAVKEVPEKQSVPKAHSVDTFDAATSATGSAGSAAGSGGNVTSAAIFRMDSDGSDEAHHSDHEPSHQDETLQMAPAPPAEFSTEDRMLHETLEDFYWRNRANNLANINAIVAKYRGANVVHLWAQLAIKYNVPPVEAVELLSRTLYQSSPYEYSHKELRTELEEAMAEVRHDLLAKGLSVTRTELLSRAVARGAQDGSDRLLRLLAFRGLPEDQKLRAQVWKALLGYLPMKRHDEWNAIQGEKRALYASYRSELLTISATAEVSIRNGPRSPGSDIADEELLQEIKNDVERTRRDFEYFRRPGTKAALTALLFVYAKLNPGVRYVQGMNEIAAVLLYVMSVDPESAESDAFWCFSEMMVEIKEGFMQTMDHSGEGVYGMVDEISRMLRSYDPQLARHLHKAELSLFVFVLRWCTVLFAQDATLPDVLRLWDSFIADPNRYAFVVCTCVAVILGKREALLATDKQFSLAEIMQAGPRGTDFEELLKRANAICAFERRGEQEPIFPPRRLQVMDDINEWASTAAAAASEAAAVASEAGHEVSKNIQEKIAPVVIERAGQASEIVQDKAQALQSWLHETAPARKEAFEQAQSHLSSLGSHPIFFSWIGSAVCRRGHHVFRTEFFLNMGYGGVWYNYTTPHYLELLREKHMIIP</sequence>
<dbReference type="GO" id="GO:0006886">
    <property type="term" value="P:intracellular protein transport"/>
    <property type="evidence" value="ECO:0007669"/>
    <property type="project" value="TreeGrafter"/>
</dbReference>
<evidence type="ECO:0000256" key="2">
    <source>
        <dbReference type="SAM" id="SignalP"/>
    </source>
</evidence>
<dbReference type="PANTHER" id="PTHR22957:SF27">
    <property type="entry name" value="TBC1 DOMAIN FAMILY MEMBER 13"/>
    <property type="match status" value="1"/>
</dbReference>
<keyword evidence="6" id="KW-1185">Reference proteome</keyword>
<feature type="signal peptide" evidence="2">
    <location>
        <begin position="1"/>
        <end position="25"/>
    </location>
</feature>
<evidence type="ECO:0000256" key="1">
    <source>
        <dbReference type="SAM" id="MobiDB-lite"/>
    </source>
</evidence>
<dbReference type="InterPro" id="IPR000195">
    <property type="entry name" value="Rab-GAP-TBC_dom"/>
</dbReference>
<feature type="compositionally biased region" description="Basic and acidic residues" evidence="1">
    <location>
        <begin position="490"/>
        <end position="507"/>
    </location>
</feature>
<evidence type="ECO:0000313" key="5">
    <source>
        <dbReference type="EMBL" id="CAL4774220.1"/>
    </source>
</evidence>
<proteinExistence type="predicted"/>
<dbReference type="PANTHER" id="PTHR22957">
    <property type="entry name" value="TBC1 DOMAIN FAMILY MEMBER GTPASE-ACTIVATING PROTEIN"/>
    <property type="match status" value="1"/>
</dbReference>
<comment type="caution">
    <text evidence="4">The sequence shown here is derived from an EMBL/GenBank/DDBJ whole genome shotgun (WGS) entry which is preliminary data.</text>
</comment>
<dbReference type="Gene3D" id="2.120.10.80">
    <property type="entry name" value="Kelch-type beta propeller"/>
    <property type="match status" value="2"/>
</dbReference>
<feature type="domain" description="Rab-GAP TBC" evidence="3">
    <location>
        <begin position="649"/>
        <end position="875"/>
    </location>
</feature>
<feature type="region of interest" description="Disordered" evidence="1">
    <location>
        <begin position="490"/>
        <end position="510"/>
    </location>
</feature>
<dbReference type="EMBL" id="CAMXCT010001114">
    <property type="protein sequence ID" value="CAI3986908.1"/>
    <property type="molecule type" value="Genomic_DNA"/>
</dbReference>
<accession>A0A9P1C947</accession>
<protein>
    <submittedName>
        <fullName evidence="5">TBC1 domain family member 13</fullName>
    </submittedName>
</protein>
<gene>
    <name evidence="4" type="ORF">C1SCF055_LOCUS14221</name>
</gene>
<dbReference type="EMBL" id="CAMXCT020001114">
    <property type="protein sequence ID" value="CAL1140283.1"/>
    <property type="molecule type" value="Genomic_DNA"/>
</dbReference>
<organism evidence="4">
    <name type="scientific">Cladocopium goreaui</name>
    <dbReference type="NCBI Taxonomy" id="2562237"/>
    <lineage>
        <taxon>Eukaryota</taxon>
        <taxon>Sar</taxon>
        <taxon>Alveolata</taxon>
        <taxon>Dinophyceae</taxon>
        <taxon>Suessiales</taxon>
        <taxon>Symbiodiniaceae</taxon>
        <taxon>Cladocopium</taxon>
    </lineage>
</organism>
<dbReference type="SUPFAM" id="SSF47923">
    <property type="entry name" value="Ypt/Rab-GAP domain of gyp1p"/>
    <property type="match status" value="2"/>
</dbReference>
<dbReference type="Pfam" id="PF24681">
    <property type="entry name" value="Kelch_KLHDC2_KLHL20_DRC7"/>
    <property type="match status" value="1"/>
</dbReference>
<reference evidence="5 6" key="2">
    <citation type="submission" date="2024-05" db="EMBL/GenBank/DDBJ databases">
        <authorList>
            <person name="Chen Y."/>
            <person name="Shah S."/>
            <person name="Dougan E. K."/>
            <person name="Thang M."/>
            <person name="Chan C."/>
        </authorList>
    </citation>
    <scope>NUCLEOTIDE SEQUENCE [LARGE SCALE GENOMIC DNA]</scope>
</reference>
<name>A0A9P1C947_9DINO</name>
<evidence type="ECO:0000259" key="3">
    <source>
        <dbReference type="PROSITE" id="PS50086"/>
    </source>
</evidence>